<name>A0ABX1KE98_9MICO</name>
<sequence>MNISKKWQAAAAGAIALALVGGGASAANAAPGDPINPQPEGSAAAGSKGGFFLFDGNTGEPADSDGTRSYAKDETIIGSASATNVDAEINAAATRPVTGATTFTGVYAFISEKNSTDLMGGINTWNAYHVDAAAGPNGGTLQPSLTLESFVDGPGGIADDIAAGGTYWYGIAYTNLNGVQVAGAVYREITIEPGTGNYTVTPSVLEGAAPVDVIEEAELVGAELGSAEPAVDTTVVPIAGGTANANKTLNVGVYAAGARIDLGTVTLDADGNGSVDVAGEGLAANAAHKLFLYELDGEGDEILVGWDAFTLTATLPPNQDTTDLSVEVTNSGKFALVAPAAQSIDLGDVRRNRVSAPVDLGAVTVFDDRDVLSGWNLNITSSAFTGPGATTVEASALGYAPVGTTLFPGITAGAPKLAGEGTFGVLAEGAPGSATGEFEGAVVDTELTFKAPINAAKGVHNAVLTLDLVSK</sequence>
<evidence type="ECO:0008006" key="5">
    <source>
        <dbReference type="Google" id="ProtNLM"/>
    </source>
</evidence>
<keyword evidence="4" id="KW-1185">Reference proteome</keyword>
<keyword evidence="2" id="KW-0732">Signal</keyword>
<proteinExistence type="predicted"/>
<evidence type="ECO:0000256" key="1">
    <source>
        <dbReference type="SAM" id="MobiDB-lite"/>
    </source>
</evidence>
<dbReference type="Proteomes" id="UP001429745">
    <property type="component" value="Unassembled WGS sequence"/>
</dbReference>
<reference evidence="3 4" key="1">
    <citation type="submission" date="2020-04" db="EMBL/GenBank/DDBJ databases">
        <title>CFH 90308 Microbacterium sp.</title>
        <authorList>
            <person name="Nie G."/>
            <person name="Ming H."/>
            <person name="Xia T."/>
        </authorList>
    </citation>
    <scope>NUCLEOTIDE SEQUENCE [LARGE SCALE GENOMIC DNA]</scope>
    <source>
        <strain evidence="3 4">CFH 90308</strain>
    </source>
</reference>
<feature type="region of interest" description="Disordered" evidence="1">
    <location>
        <begin position="28"/>
        <end position="47"/>
    </location>
</feature>
<dbReference type="RefSeq" id="WP_168913186.1">
    <property type="nucleotide sequence ID" value="NZ_JABACI010000004.1"/>
</dbReference>
<evidence type="ECO:0000256" key="2">
    <source>
        <dbReference type="SAM" id="SignalP"/>
    </source>
</evidence>
<evidence type="ECO:0000313" key="3">
    <source>
        <dbReference type="EMBL" id="NLP84700.1"/>
    </source>
</evidence>
<gene>
    <name evidence="3" type="ORF">HF576_12640</name>
</gene>
<protein>
    <recommendedName>
        <fullName evidence="5">WxL domain-containing protein</fullName>
    </recommendedName>
</protein>
<feature type="signal peptide" evidence="2">
    <location>
        <begin position="1"/>
        <end position="29"/>
    </location>
</feature>
<feature type="chain" id="PRO_5046993807" description="WxL domain-containing protein" evidence="2">
    <location>
        <begin position="30"/>
        <end position="471"/>
    </location>
</feature>
<comment type="caution">
    <text evidence="3">The sequence shown here is derived from an EMBL/GenBank/DDBJ whole genome shotgun (WGS) entry which is preliminary data.</text>
</comment>
<accession>A0ABX1KE98</accession>
<evidence type="ECO:0000313" key="4">
    <source>
        <dbReference type="Proteomes" id="UP001429745"/>
    </source>
</evidence>
<dbReference type="EMBL" id="JABACI010000004">
    <property type="protein sequence ID" value="NLP84700.1"/>
    <property type="molecule type" value="Genomic_DNA"/>
</dbReference>
<organism evidence="3 4">
    <name type="scientific">Microbacterium salsuginis</name>
    <dbReference type="NCBI Taxonomy" id="2722803"/>
    <lineage>
        <taxon>Bacteria</taxon>
        <taxon>Bacillati</taxon>
        <taxon>Actinomycetota</taxon>
        <taxon>Actinomycetes</taxon>
        <taxon>Micrococcales</taxon>
        <taxon>Microbacteriaceae</taxon>
        <taxon>Microbacterium</taxon>
    </lineage>
</organism>